<dbReference type="Gene3D" id="2.130.10.10">
    <property type="entry name" value="YVTN repeat-like/Quinoprotein amine dehydrogenase"/>
    <property type="match status" value="1"/>
</dbReference>
<sequence length="59" mass="6739">MISASHDRTVKIWDRNTKKQVGVFVCSGPVLVLEVNPHCSSELECVDALCQLYFLSWRE</sequence>
<keyword evidence="4" id="KW-1185">Reference proteome</keyword>
<dbReference type="PANTHER" id="PTHR44791:SF1">
    <property type="entry name" value="TELOMERASE PROTEIN COMPONENT 1"/>
    <property type="match status" value="1"/>
</dbReference>
<dbReference type="InterPro" id="IPR036322">
    <property type="entry name" value="WD40_repeat_dom_sf"/>
</dbReference>
<dbReference type="InterPro" id="IPR015943">
    <property type="entry name" value="WD40/YVTN_repeat-like_dom_sf"/>
</dbReference>
<dbReference type="PANTHER" id="PTHR44791">
    <property type="entry name" value="TELOMERASE PROTEIN COMPONENT 1 TEP1"/>
    <property type="match status" value="1"/>
</dbReference>
<dbReference type="SUPFAM" id="SSF50978">
    <property type="entry name" value="WD40 repeat-like"/>
    <property type="match status" value="1"/>
</dbReference>
<gene>
    <name evidence="3" type="ORF">J4Q44_G00189720</name>
</gene>
<dbReference type="InterPro" id="IPR052652">
    <property type="entry name" value="Telomerase_Complex_Comp"/>
</dbReference>
<evidence type="ECO:0000313" key="4">
    <source>
        <dbReference type="Proteomes" id="UP001356427"/>
    </source>
</evidence>
<dbReference type="GO" id="GO:0005697">
    <property type="term" value="C:telomerase holoenzyme complex"/>
    <property type="evidence" value="ECO:0007669"/>
    <property type="project" value="TreeGrafter"/>
</dbReference>
<dbReference type="PROSITE" id="PS50082">
    <property type="entry name" value="WD_REPEATS_2"/>
    <property type="match status" value="1"/>
</dbReference>
<dbReference type="Pfam" id="PF25048">
    <property type="entry name" value="Beta-prop_TEP1_C"/>
    <property type="match status" value="1"/>
</dbReference>
<evidence type="ECO:0000259" key="2">
    <source>
        <dbReference type="Pfam" id="PF25048"/>
    </source>
</evidence>
<organism evidence="3 4">
    <name type="scientific">Coregonus suidteri</name>
    <dbReference type="NCBI Taxonomy" id="861788"/>
    <lineage>
        <taxon>Eukaryota</taxon>
        <taxon>Metazoa</taxon>
        <taxon>Chordata</taxon>
        <taxon>Craniata</taxon>
        <taxon>Vertebrata</taxon>
        <taxon>Euteleostomi</taxon>
        <taxon>Actinopterygii</taxon>
        <taxon>Neopterygii</taxon>
        <taxon>Teleostei</taxon>
        <taxon>Protacanthopterygii</taxon>
        <taxon>Salmoniformes</taxon>
        <taxon>Salmonidae</taxon>
        <taxon>Coregoninae</taxon>
        <taxon>Coregonus</taxon>
    </lineage>
</organism>
<protein>
    <recommendedName>
        <fullName evidence="2">TEP-1 C-terminal beta-propeller domain-containing protein</fullName>
    </recommendedName>
</protein>
<feature type="repeat" description="WD" evidence="1">
    <location>
        <begin position="1"/>
        <end position="23"/>
    </location>
</feature>
<proteinExistence type="predicted"/>
<evidence type="ECO:0000256" key="1">
    <source>
        <dbReference type="PROSITE-ProRule" id="PRU00221"/>
    </source>
</evidence>
<dbReference type="AlphaFoldDB" id="A0AAN8LM26"/>
<evidence type="ECO:0000313" key="3">
    <source>
        <dbReference type="EMBL" id="KAK6310917.1"/>
    </source>
</evidence>
<dbReference type="InterPro" id="IPR056828">
    <property type="entry name" value="Beta-prop_TEP1_C"/>
</dbReference>
<comment type="caution">
    <text evidence="3">The sequence shown here is derived from an EMBL/GenBank/DDBJ whole genome shotgun (WGS) entry which is preliminary data.</text>
</comment>
<dbReference type="GO" id="GO:0003720">
    <property type="term" value="F:telomerase activity"/>
    <property type="evidence" value="ECO:0007669"/>
    <property type="project" value="TreeGrafter"/>
</dbReference>
<feature type="domain" description="TEP-1 C-terminal beta-propeller" evidence="2">
    <location>
        <begin position="1"/>
        <end position="57"/>
    </location>
</feature>
<dbReference type="GO" id="GO:0000722">
    <property type="term" value="P:telomere maintenance via recombination"/>
    <property type="evidence" value="ECO:0007669"/>
    <property type="project" value="TreeGrafter"/>
</dbReference>
<dbReference type="EMBL" id="JAGTTL010000016">
    <property type="protein sequence ID" value="KAK6310917.1"/>
    <property type="molecule type" value="Genomic_DNA"/>
</dbReference>
<keyword evidence="1" id="KW-0853">WD repeat</keyword>
<reference evidence="3 4" key="1">
    <citation type="submission" date="2021-04" db="EMBL/GenBank/DDBJ databases">
        <authorList>
            <person name="De Guttry C."/>
            <person name="Zahm M."/>
            <person name="Klopp C."/>
            <person name="Cabau C."/>
            <person name="Louis A."/>
            <person name="Berthelot C."/>
            <person name="Parey E."/>
            <person name="Roest Crollius H."/>
            <person name="Montfort J."/>
            <person name="Robinson-Rechavi M."/>
            <person name="Bucao C."/>
            <person name="Bouchez O."/>
            <person name="Gislard M."/>
            <person name="Lluch J."/>
            <person name="Milhes M."/>
            <person name="Lampietro C."/>
            <person name="Lopez Roques C."/>
            <person name="Donnadieu C."/>
            <person name="Braasch I."/>
            <person name="Desvignes T."/>
            <person name="Postlethwait J."/>
            <person name="Bobe J."/>
            <person name="Wedekind C."/>
            <person name="Guiguen Y."/>
        </authorList>
    </citation>
    <scope>NUCLEOTIDE SEQUENCE [LARGE SCALE GENOMIC DNA]</scope>
    <source>
        <strain evidence="3">Cs_M1</strain>
        <tissue evidence="3">Blood</tissue>
    </source>
</reference>
<dbReference type="PROSITE" id="PS50294">
    <property type="entry name" value="WD_REPEATS_REGION"/>
    <property type="match status" value="1"/>
</dbReference>
<dbReference type="GO" id="GO:0070034">
    <property type="term" value="F:telomerase RNA binding"/>
    <property type="evidence" value="ECO:0007669"/>
    <property type="project" value="TreeGrafter"/>
</dbReference>
<accession>A0AAN8LM26</accession>
<dbReference type="InterPro" id="IPR001680">
    <property type="entry name" value="WD40_rpt"/>
</dbReference>
<dbReference type="Proteomes" id="UP001356427">
    <property type="component" value="Unassembled WGS sequence"/>
</dbReference>
<name>A0AAN8LM26_9TELE</name>